<organism evidence="1 2">
    <name type="scientific">Pseudolycoriella hygida</name>
    <dbReference type="NCBI Taxonomy" id="35572"/>
    <lineage>
        <taxon>Eukaryota</taxon>
        <taxon>Metazoa</taxon>
        <taxon>Ecdysozoa</taxon>
        <taxon>Arthropoda</taxon>
        <taxon>Hexapoda</taxon>
        <taxon>Insecta</taxon>
        <taxon>Pterygota</taxon>
        <taxon>Neoptera</taxon>
        <taxon>Endopterygota</taxon>
        <taxon>Diptera</taxon>
        <taxon>Nematocera</taxon>
        <taxon>Sciaroidea</taxon>
        <taxon>Sciaridae</taxon>
        <taxon>Pseudolycoriella</taxon>
    </lineage>
</organism>
<name>A0A9Q0MSY9_9DIPT</name>
<accession>A0A9Q0MSY9</accession>
<evidence type="ECO:0000313" key="1">
    <source>
        <dbReference type="EMBL" id="KAJ6637421.1"/>
    </source>
</evidence>
<proteinExistence type="predicted"/>
<sequence length="56" mass="6533">IHSVEIFFQTYVRATRVKIVLHPLLALLLYSNGIMASERIEKDITKVRSHPNMIRL</sequence>
<protein>
    <submittedName>
        <fullName evidence="1">Uncharacterized protein</fullName>
    </submittedName>
</protein>
<gene>
    <name evidence="1" type="ORF">Bhyg_10151</name>
</gene>
<dbReference type="Proteomes" id="UP001151699">
    <property type="component" value="Chromosome X"/>
</dbReference>
<feature type="non-terminal residue" evidence="1">
    <location>
        <position position="56"/>
    </location>
</feature>
<comment type="caution">
    <text evidence="1">The sequence shown here is derived from an EMBL/GenBank/DDBJ whole genome shotgun (WGS) entry which is preliminary data.</text>
</comment>
<dbReference type="EMBL" id="WJQU01000003">
    <property type="protein sequence ID" value="KAJ6637421.1"/>
    <property type="molecule type" value="Genomic_DNA"/>
</dbReference>
<reference evidence="1" key="1">
    <citation type="submission" date="2022-07" db="EMBL/GenBank/DDBJ databases">
        <authorList>
            <person name="Trinca V."/>
            <person name="Uliana J.V.C."/>
            <person name="Torres T.T."/>
            <person name="Ward R.J."/>
            <person name="Monesi N."/>
        </authorList>
    </citation>
    <scope>NUCLEOTIDE SEQUENCE</scope>
    <source>
        <strain evidence="1">HSMRA1968</strain>
        <tissue evidence="1">Whole embryos</tissue>
    </source>
</reference>
<dbReference type="AlphaFoldDB" id="A0A9Q0MSY9"/>
<evidence type="ECO:0000313" key="2">
    <source>
        <dbReference type="Proteomes" id="UP001151699"/>
    </source>
</evidence>
<keyword evidence="2" id="KW-1185">Reference proteome</keyword>